<evidence type="ECO:0000313" key="2">
    <source>
        <dbReference type="Proteomes" id="UP000298138"/>
    </source>
</evidence>
<dbReference type="EMBL" id="ML220113">
    <property type="protein sequence ID" value="TGZ83501.1"/>
    <property type="molecule type" value="Genomic_DNA"/>
</dbReference>
<keyword evidence="2" id="KW-1185">Reference proteome</keyword>
<gene>
    <name evidence="1" type="ORF">EX30DRAFT_346285</name>
</gene>
<reference evidence="1 2" key="1">
    <citation type="submission" date="2019-04" db="EMBL/GenBank/DDBJ databases">
        <title>Comparative genomics and transcriptomics to analyze fruiting body development in filamentous ascomycetes.</title>
        <authorList>
            <consortium name="DOE Joint Genome Institute"/>
            <person name="Lutkenhaus R."/>
            <person name="Traeger S."/>
            <person name="Breuer J."/>
            <person name="Kuo A."/>
            <person name="Lipzen A."/>
            <person name="Pangilinan J."/>
            <person name="Dilworth D."/>
            <person name="Sandor L."/>
            <person name="Poggeler S."/>
            <person name="Barry K."/>
            <person name="Grigoriev I.V."/>
            <person name="Nowrousian M."/>
        </authorList>
    </citation>
    <scope>NUCLEOTIDE SEQUENCE [LARGE SCALE GENOMIC DNA]</scope>
    <source>
        <strain evidence="1 2">CBS 389.68</strain>
    </source>
</reference>
<protein>
    <submittedName>
        <fullName evidence="1">Uncharacterized protein</fullName>
    </submittedName>
</protein>
<evidence type="ECO:0000313" key="1">
    <source>
        <dbReference type="EMBL" id="TGZ83501.1"/>
    </source>
</evidence>
<name>A0A4S2N2Z0_9PEZI</name>
<dbReference type="AlphaFoldDB" id="A0A4S2N2Z0"/>
<organism evidence="1 2">
    <name type="scientific">Ascodesmis nigricans</name>
    <dbReference type="NCBI Taxonomy" id="341454"/>
    <lineage>
        <taxon>Eukaryota</taxon>
        <taxon>Fungi</taxon>
        <taxon>Dikarya</taxon>
        <taxon>Ascomycota</taxon>
        <taxon>Pezizomycotina</taxon>
        <taxon>Pezizomycetes</taxon>
        <taxon>Pezizales</taxon>
        <taxon>Ascodesmidaceae</taxon>
        <taxon>Ascodesmis</taxon>
    </lineage>
</organism>
<dbReference type="InParanoid" id="A0A4S2N2Z0"/>
<proteinExistence type="predicted"/>
<sequence>MYVVYQMPHVENGMYDATLLFNSHDENNRDDDDHVSIYESEEFKFEIYCRFATNRKYTTYFLFSTSDKFDTASPTGFGYGLTLVVFVDLTASHSISISLIDNHDSSLSFQCTTVSSQKLGVVVISSVSLSQRNNATAKQHDSSRIAAKTVTVVMMMCDDCHSILVNPRRE</sequence>
<accession>A0A4S2N2Z0</accession>
<dbReference type="Proteomes" id="UP000298138">
    <property type="component" value="Unassembled WGS sequence"/>
</dbReference>